<keyword evidence="4" id="KW-1185">Reference proteome</keyword>
<organism evidence="3 4">
    <name type="scientific">Spiribacter roseus</name>
    <dbReference type="NCBI Taxonomy" id="1855875"/>
    <lineage>
        <taxon>Bacteria</taxon>
        <taxon>Pseudomonadati</taxon>
        <taxon>Pseudomonadota</taxon>
        <taxon>Gammaproteobacteria</taxon>
        <taxon>Chromatiales</taxon>
        <taxon>Ectothiorhodospiraceae</taxon>
        <taxon>Spiribacter</taxon>
    </lineage>
</organism>
<dbReference type="InterPro" id="IPR012337">
    <property type="entry name" value="RNaseH-like_sf"/>
</dbReference>
<dbReference type="PANTHER" id="PTHR47515:SF2">
    <property type="entry name" value="INTEGRASE CORE DOMAIN PROTEIN"/>
    <property type="match status" value="1"/>
</dbReference>
<dbReference type="SUPFAM" id="SSF46689">
    <property type="entry name" value="Homeodomain-like"/>
    <property type="match status" value="1"/>
</dbReference>
<dbReference type="SUPFAM" id="SSF53098">
    <property type="entry name" value="Ribonuclease H-like"/>
    <property type="match status" value="1"/>
</dbReference>
<dbReference type="RefSeq" id="WP_367951874.1">
    <property type="nucleotide sequence ID" value="NZ_JBAKFG010000006.1"/>
</dbReference>
<sequence length="362" mass="42704">MRKSRFTDSQIMAVLKQAEAGVKVPDLCREHGISSATFYKWRSRFGGMDTSMMKRLKELEAENRRLKKMYAEEWLKSDLREEGLEGKVVRPSHRREMARKAVAAGRCSIRLACQAFSISETCYRYRAKLGHENAVIADWLVRLTHNHRNWGFGFCYLYLRNVKGFRWNHKRVYRIYRSLELNLRIKPKKRLIREKPEPLAAPEAVNQSWSMDFMHDQLSNGRTYRLFNVIDDYNREGLIIDADFSLPAERVIRSLEQLIEWRGKPQAIRCDNGPEYVSHKLTAWAKKQRIDINYIQPGKPQQNAYVERYNRTIRYDWLSHYLFESIAEVQDCATQWLWTYNNERPNMALGGITPKQKVAMAA</sequence>
<gene>
    <name evidence="3" type="ORF">V6X51_09790</name>
</gene>
<dbReference type="Pfam" id="PF01527">
    <property type="entry name" value="HTH_Tnp_1"/>
    <property type="match status" value="1"/>
</dbReference>
<evidence type="ECO:0000313" key="3">
    <source>
        <dbReference type="EMBL" id="MEX0373716.1"/>
    </source>
</evidence>
<dbReference type="PANTHER" id="PTHR47515">
    <property type="entry name" value="LOW CALCIUM RESPONSE LOCUS PROTEIN T"/>
    <property type="match status" value="1"/>
</dbReference>
<comment type="similarity">
    <text evidence="1">Belongs to the transposase 8 family.</text>
</comment>
<dbReference type="InterPro" id="IPR048020">
    <property type="entry name" value="Transpos_IS3"/>
</dbReference>
<protein>
    <submittedName>
        <fullName evidence="3">IS3 family transposase</fullName>
    </submittedName>
</protein>
<name>A0ABV3RZT1_9GAMM</name>
<evidence type="ECO:0000313" key="4">
    <source>
        <dbReference type="Proteomes" id="UP001556636"/>
    </source>
</evidence>
<dbReference type="InterPro" id="IPR002514">
    <property type="entry name" value="Transposase_8"/>
</dbReference>
<dbReference type="EMBL" id="JBAKFG010000006">
    <property type="protein sequence ID" value="MEX0373716.1"/>
    <property type="molecule type" value="Genomic_DNA"/>
</dbReference>
<evidence type="ECO:0000259" key="2">
    <source>
        <dbReference type="PROSITE" id="PS50994"/>
    </source>
</evidence>
<dbReference type="InterPro" id="IPR001584">
    <property type="entry name" value="Integrase_cat-core"/>
</dbReference>
<dbReference type="InterPro" id="IPR036397">
    <property type="entry name" value="RNaseH_sf"/>
</dbReference>
<accession>A0ABV3RZT1</accession>
<proteinExistence type="inferred from homology"/>
<dbReference type="InterPro" id="IPR009057">
    <property type="entry name" value="Homeodomain-like_sf"/>
</dbReference>
<dbReference type="PROSITE" id="PS50994">
    <property type="entry name" value="INTEGRASE"/>
    <property type="match status" value="1"/>
</dbReference>
<dbReference type="Gene3D" id="3.30.420.10">
    <property type="entry name" value="Ribonuclease H-like superfamily/Ribonuclease H"/>
    <property type="match status" value="1"/>
</dbReference>
<comment type="caution">
    <text evidence="3">The sequence shown here is derived from an EMBL/GenBank/DDBJ whole genome shotgun (WGS) entry which is preliminary data.</text>
</comment>
<dbReference type="Proteomes" id="UP001556636">
    <property type="component" value="Unassembled WGS sequence"/>
</dbReference>
<reference evidence="3 4" key="1">
    <citation type="submission" date="2024-02" db="EMBL/GenBank/DDBJ databases">
        <title>New especies of Spiribacter isolated from saline water.</title>
        <authorList>
            <person name="Leon M.J."/>
            <person name="De La Haba R."/>
            <person name="Sanchez-Porro C."/>
            <person name="Ventosa A."/>
        </authorList>
    </citation>
    <scope>NUCLEOTIDE SEQUENCE [LARGE SCALE GENOMIC DNA]</scope>
    <source>
        <strain evidence="4">ag22IC6-196</strain>
    </source>
</reference>
<evidence type="ECO:0000256" key="1">
    <source>
        <dbReference type="ARBA" id="ARBA00009964"/>
    </source>
</evidence>
<dbReference type="Pfam" id="PF00665">
    <property type="entry name" value="rve"/>
    <property type="match status" value="1"/>
</dbReference>
<feature type="domain" description="Integrase catalytic" evidence="2">
    <location>
        <begin position="198"/>
        <end position="362"/>
    </location>
</feature>
<dbReference type="NCBIfam" id="NF033516">
    <property type="entry name" value="transpos_IS3"/>
    <property type="match status" value="1"/>
</dbReference>